<dbReference type="KEGG" id="bgok:Pr1d_06750"/>
<dbReference type="AlphaFoldDB" id="A0A5B9Q7K7"/>
<accession>A0A5B9Q7K7</accession>
<evidence type="ECO:0008006" key="3">
    <source>
        <dbReference type="Google" id="ProtNLM"/>
    </source>
</evidence>
<dbReference type="Proteomes" id="UP000323917">
    <property type="component" value="Chromosome"/>
</dbReference>
<dbReference type="RefSeq" id="WP_148072182.1">
    <property type="nucleotide sequence ID" value="NZ_CP042913.1"/>
</dbReference>
<dbReference type="EMBL" id="CP042913">
    <property type="protein sequence ID" value="QEG33412.1"/>
    <property type="molecule type" value="Genomic_DNA"/>
</dbReference>
<protein>
    <recommendedName>
        <fullName evidence="3">Carboxypeptidase regulatory-like domain-containing protein</fullName>
    </recommendedName>
</protein>
<name>A0A5B9Q7K7_9BACT</name>
<evidence type="ECO:0000313" key="1">
    <source>
        <dbReference type="EMBL" id="QEG33412.1"/>
    </source>
</evidence>
<dbReference type="OrthoDB" id="280880at2"/>
<keyword evidence="2" id="KW-1185">Reference proteome</keyword>
<organism evidence="1 2">
    <name type="scientific">Bythopirellula goksoeyrii</name>
    <dbReference type="NCBI Taxonomy" id="1400387"/>
    <lineage>
        <taxon>Bacteria</taxon>
        <taxon>Pseudomonadati</taxon>
        <taxon>Planctomycetota</taxon>
        <taxon>Planctomycetia</taxon>
        <taxon>Pirellulales</taxon>
        <taxon>Lacipirellulaceae</taxon>
        <taxon>Bythopirellula</taxon>
    </lineage>
</organism>
<reference evidence="1 2" key="1">
    <citation type="submission" date="2019-08" db="EMBL/GenBank/DDBJ databases">
        <title>Deep-cultivation of Planctomycetes and their phenomic and genomic characterization uncovers novel biology.</title>
        <authorList>
            <person name="Wiegand S."/>
            <person name="Jogler M."/>
            <person name="Boedeker C."/>
            <person name="Pinto D."/>
            <person name="Vollmers J."/>
            <person name="Rivas-Marin E."/>
            <person name="Kohn T."/>
            <person name="Peeters S.H."/>
            <person name="Heuer A."/>
            <person name="Rast P."/>
            <person name="Oberbeckmann S."/>
            <person name="Bunk B."/>
            <person name="Jeske O."/>
            <person name="Meyerdierks A."/>
            <person name="Storesund J.E."/>
            <person name="Kallscheuer N."/>
            <person name="Luecker S."/>
            <person name="Lage O.M."/>
            <person name="Pohl T."/>
            <person name="Merkel B.J."/>
            <person name="Hornburger P."/>
            <person name="Mueller R.-W."/>
            <person name="Bruemmer F."/>
            <person name="Labrenz M."/>
            <person name="Spormann A.M."/>
            <person name="Op den Camp H."/>
            <person name="Overmann J."/>
            <person name="Amann R."/>
            <person name="Jetten M.S.M."/>
            <person name="Mascher T."/>
            <person name="Medema M.H."/>
            <person name="Devos D.P."/>
            <person name="Kaster A.-K."/>
            <person name="Ovreas L."/>
            <person name="Rohde M."/>
            <person name="Galperin M.Y."/>
            <person name="Jogler C."/>
        </authorList>
    </citation>
    <scope>NUCLEOTIDE SEQUENCE [LARGE SCALE GENOMIC DNA]</scope>
    <source>
        <strain evidence="1 2">Pr1d</strain>
    </source>
</reference>
<dbReference type="PROSITE" id="PS51257">
    <property type="entry name" value="PROKAR_LIPOPROTEIN"/>
    <property type="match status" value="1"/>
</dbReference>
<proteinExistence type="predicted"/>
<evidence type="ECO:0000313" key="2">
    <source>
        <dbReference type="Proteomes" id="UP000323917"/>
    </source>
</evidence>
<gene>
    <name evidence="1" type="ORF">Pr1d_06750</name>
</gene>
<sequence>MSIHLRTNVLLSVIVSLLGCSGHSPTYYPVTGEVTVDGKPMVAGTVALRSDGAPGVQSPYIATGKVTNGKYEIFTGQRIGASLGFYKVLVTSTNYSGNPEPPTGGTIPMPKSLIDPKYGQLGQTPLSFEVVADPEAGAYDLEVSE</sequence>